<dbReference type="InterPro" id="IPR002545">
    <property type="entry name" value="CheW-lke_dom"/>
</dbReference>
<dbReference type="PROSITE" id="PS50851">
    <property type="entry name" value="CHEW"/>
    <property type="match status" value="1"/>
</dbReference>
<gene>
    <name evidence="3" type="ORF">FLL45_10580</name>
</gene>
<dbReference type="OrthoDB" id="5565759at2"/>
<proteinExistence type="predicted"/>
<dbReference type="SUPFAM" id="SSF50341">
    <property type="entry name" value="CheW-like"/>
    <property type="match status" value="1"/>
</dbReference>
<evidence type="ECO:0000256" key="1">
    <source>
        <dbReference type="SAM" id="MobiDB-lite"/>
    </source>
</evidence>
<dbReference type="GO" id="GO:0006935">
    <property type="term" value="P:chemotaxis"/>
    <property type="evidence" value="ECO:0007669"/>
    <property type="project" value="InterPro"/>
</dbReference>
<evidence type="ECO:0000313" key="4">
    <source>
        <dbReference type="Proteomes" id="UP000317839"/>
    </source>
</evidence>
<dbReference type="Pfam" id="PF01584">
    <property type="entry name" value="CheW"/>
    <property type="match status" value="1"/>
</dbReference>
<dbReference type="InterPro" id="IPR036061">
    <property type="entry name" value="CheW-like_dom_sf"/>
</dbReference>
<comment type="caution">
    <text evidence="3">The sequence shown here is derived from an EMBL/GenBank/DDBJ whole genome shotgun (WGS) entry which is preliminary data.</text>
</comment>
<dbReference type="Proteomes" id="UP000317839">
    <property type="component" value="Unassembled WGS sequence"/>
</dbReference>
<accession>A0A545TDR8</accession>
<dbReference type="AlphaFoldDB" id="A0A545TDR8"/>
<dbReference type="SMART" id="SM00260">
    <property type="entry name" value="CheW"/>
    <property type="match status" value="1"/>
</dbReference>
<evidence type="ECO:0000259" key="2">
    <source>
        <dbReference type="PROSITE" id="PS50851"/>
    </source>
</evidence>
<feature type="compositionally biased region" description="Polar residues" evidence="1">
    <location>
        <begin position="82"/>
        <end position="96"/>
    </location>
</feature>
<dbReference type="GO" id="GO:0007165">
    <property type="term" value="P:signal transduction"/>
    <property type="evidence" value="ECO:0007669"/>
    <property type="project" value="InterPro"/>
</dbReference>
<feature type="region of interest" description="Disordered" evidence="1">
    <location>
        <begin position="30"/>
        <end position="255"/>
    </location>
</feature>
<keyword evidence="4" id="KW-1185">Reference proteome</keyword>
<protein>
    <submittedName>
        <fullName evidence="3">Chemotaxis protein CheW</fullName>
    </submittedName>
</protein>
<reference evidence="3 4" key="1">
    <citation type="submission" date="2019-06" db="EMBL/GenBank/DDBJ databases">
        <title>Draft genome of Aliikangiella marina GYP-15.</title>
        <authorList>
            <person name="Wang G."/>
        </authorList>
    </citation>
    <scope>NUCLEOTIDE SEQUENCE [LARGE SCALE GENOMIC DNA]</scope>
    <source>
        <strain evidence="3 4">GYP-15</strain>
    </source>
</reference>
<feature type="compositionally biased region" description="Basic and acidic residues" evidence="1">
    <location>
        <begin position="44"/>
        <end position="62"/>
    </location>
</feature>
<feature type="compositionally biased region" description="Polar residues" evidence="1">
    <location>
        <begin position="152"/>
        <end position="172"/>
    </location>
</feature>
<dbReference type="RefSeq" id="WP_142941983.1">
    <property type="nucleotide sequence ID" value="NZ_VIKR01000002.1"/>
</dbReference>
<sequence>MKLNKPPVSEEQTILEDYVEFLLTDLSNVHPLKKSTSKNISDLVSEKKSPHKPAPEKHERDQMPVSFTKGQSQESHDKFVKNESTQESSVDRISTVENEHPKWSTIEKASAKRKQVSKKLKPEDKQVSQESTVNQDLDIEQAKKDINANPADRNSQCTPESSSVIPQSNAKANPNFIEESEEEQLKEWDKIITQEKEQAYIAEHLEDDTQEPSDANDVSVDKENVTGEANVDAKLGQSASKNRQEGKENSGTLLQQTREIIDSYLPEEATQDPRLKNVEKLLSRISLATMPKAEAKGAPAQDKGVNEPVVEQDPQHLAEAAQATFMHRDAQRTKDILPEVFQTLIFQVGQLPLAVPLLKLGGIIKVSQEDITPLVGTPEWFMGLVPDDRGKLMVIDTQKYLMPEQAPLDQSSYQYLIVLDNSNWALACNSVGDAKNLTTGDIRWSEKTSRRPWFAGMVVDYMSALIEVDELINMLAANITD</sequence>
<dbReference type="EMBL" id="VIKR01000002">
    <property type="protein sequence ID" value="TQV75368.1"/>
    <property type="molecule type" value="Genomic_DNA"/>
</dbReference>
<evidence type="ECO:0000313" key="3">
    <source>
        <dbReference type="EMBL" id="TQV75368.1"/>
    </source>
</evidence>
<organism evidence="3 4">
    <name type="scientific">Aliikangiella marina</name>
    <dbReference type="NCBI Taxonomy" id="1712262"/>
    <lineage>
        <taxon>Bacteria</taxon>
        <taxon>Pseudomonadati</taxon>
        <taxon>Pseudomonadota</taxon>
        <taxon>Gammaproteobacteria</taxon>
        <taxon>Oceanospirillales</taxon>
        <taxon>Pleioneaceae</taxon>
        <taxon>Aliikangiella</taxon>
    </lineage>
</organism>
<feature type="compositionally biased region" description="Basic and acidic residues" evidence="1">
    <location>
        <begin position="183"/>
        <end position="198"/>
    </location>
</feature>
<feature type="domain" description="CheW-like" evidence="2">
    <location>
        <begin position="340"/>
        <end position="477"/>
    </location>
</feature>
<name>A0A545TDR8_9GAMM</name>